<organism evidence="2 3">
    <name type="scientific">Tannerella forsythia</name>
    <name type="common">Bacteroides forsythus</name>
    <dbReference type="NCBI Taxonomy" id="28112"/>
    <lineage>
        <taxon>Bacteria</taxon>
        <taxon>Pseudomonadati</taxon>
        <taxon>Bacteroidota</taxon>
        <taxon>Bacteroidia</taxon>
        <taxon>Bacteroidales</taxon>
        <taxon>Tannerellaceae</taxon>
        <taxon>Tannerella</taxon>
    </lineage>
</organism>
<gene>
    <name evidence="2" type="primary">glpQ1</name>
    <name evidence="2" type="ORF">TFUB20_00505</name>
</gene>
<dbReference type="OrthoDB" id="384721at2"/>
<accession>A0A1D3UFG3</accession>
<dbReference type="EMBL" id="FMMM01000021">
    <property type="protein sequence ID" value="SCQ18884.1"/>
    <property type="molecule type" value="Genomic_DNA"/>
</dbReference>
<dbReference type="SUPFAM" id="SSF51695">
    <property type="entry name" value="PLC-like phosphodiesterases"/>
    <property type="match status" value="1"/>
</dbReference>
<dbReference type="InterPro" id="IPR030395">
    <property type="entry name" value="GP_PDE_dom"/>
</dbReference>
<reference evidence="2 3" key="1">
    <citation type="submission" date="2016-09" db="EMBL/GenBank/DDBJ databases">
        <authorList>
            <person name="Capua I."/>
            <person name="De Benedictis P."/>
            <person name="Joannis T."/>
            <person name="Lombin L.H."/>
            <person name="Cattoli G."/>
        </authorList>
    </citation>
    <scope>NUCLEOTIDE SEQUENCE [LARGE SCALE GENOMIC DNA]</scope>
    <source>
        <strain evidence="2 3">UB20</strain>
    </source>
</reference>
<name>A0A1D3UFG3_TANFO</name>
<feature type="domain" description="GP-PDE" evidence="1">
    <location>
        <begin position="34"/>
        <end position="264"/>
    </location>
</feature>
<dbReference type="Proteomes" id="UP000182057">
    <property type="component" value="Unassembled WGS sequence"/>
</dbReference>
<keyword evidence="2" id="KW-0378">Hydrolase</keyword>
<dbReference type="GO" id="GO:0006629">
    <property type="term" value="P:lipid metabolic process"/>
    <property type="evidence" value="ECO:0007669"/>
    <property type="project" value="InterPro"/>
</dbReference>
<dbReference type="InterPro" id="IPR017946">
    <property type="entry name" value="PLC-like_Pdiesterase_TIM-brl"/>
</dbReference>
<dbReference type="PROSITE" id="PS51704">
    <property type="entry name" value="GP_PDE"/>
    <property type="match status" value="1"/>
</dbReference>
<protein>
    <submittedName>
        <fullName evidence="2">Putative glycerophosphoryl diester phosphodiesterase 1</fullName>
        <ecNumber evidence="2">3.1.4.46</ecNumber>
    </submittedName>
</protein>
<dbReference type="PANTHER" id="PTHR46211">
    <property type="entry name" value="GLYCEROPHOSPHORYL DIESTER PHOSPHODIESTERASE"/>
    <property type="match status" value="1"/>
</dbReference>
<dbReference type="EC" id="3.1.4.46" evidence="2"/>
<proteinExistence type="predicted"/>
<dbReference type="GO" id="GO:0008889">
    <property type="term" value="F:glycerophosphodiester phosphodiesterase activity"/>
    <property type="evidence" value="ECO:0007669"/>
    <property type="project" value="UniProtKB-EC"/>
</dbReference>
<evidence type="ECO:0000259" key="1">
    <source>
        <dbReference type="PROSITE" id="PS51704"/>
    </source>
</evidence>
<evidence type="ECO:0000313" key="2">
    <source>
        <dbReference type="EMBL" id="SCQ18884.1"/>
    </source>
</evidence>
<dbReference type="Pfam" id="PF03009">
    <property type="entry name" value="GDPD"/>
    <property type="match status" value="1"/>
</dbReference>
<dbReference type="PANTHER" id="PTHR46211:SF1">
    <property type="entry name" value="GLYCEROPHOSPHODIESTER PHOSPHODIESTERASE, CYTOPLASMIC"/>
    <property type="match status" value="1"/>
</dbReference>
<evidence type="ECO:0000313" key="3">
    <source>
        <dbReference type="Proteomes" id="UP000182057"/>
    </source>
</evidence>
<sequence length="275" mass="31151">MKQRGGLVGLLFAVFLLNSCHTTYVDMEQSMAHIAVISHAGGPYGPPNSLKAIEGSIRAGVDAIEIDIQMSKDGALVVFHDESIDRLTDGSGKIKDLTLDELQQHSLRNSDRSLSTERIPTLAAVVDHVNKRVPLILEVKDYENTKLPFKLAELIREKDLYKHVVVISFGYNCLKAIHEIDSTITCQYLLNRREQLDDLLENKFISTILIDYNSFDAEIVRKIHQKRKKVITYTLNSQKTIPAGLYSIVDGIITDDPELWMGIRMRNMLYYKTSE</sequence>
<dbReference type="Gene3D" id="3.20.20.190">
    <property type="entry name" value="Phosphatidylinositol (PI) phosphodiesterase"/>
    <property type="match status" value="1"/>
</dbReference>
<dbReference type="AlphaFoldDB" id="A0A1D3UFG3"/>